<evidence type="ECO:0000256" key="6">
    <source>
        <dbReference type="ARBA" id="ARBA00022741"/>
    </source>
</evidence>
<evidence type="ECO:0000256" key="1">
    <source>
        <dbReference type="ARBA" id="ARBA00004413"/>
    </source>
</evidence>
<dbReference type="FunFam" id="3.40.50.300:FF:000695">
    <property type="entry name" value="Flagellar biosynthesis regulator FlhF"/>
    <property type="match status" value="1"/>
</dbReference>
<dbReference type="SMART" id="SM00382">
    <property type="entry name" value="AAA"/>
    <property type="match status" value="1"/>
</dbReference>
<dbReference type="AlphaFoldDB" id="B8CYP8"/>
<evidence type="ECO:0000256" key="11">
    <source>
        <dbReference type="ARBA" id="ARBA00023225"/>
    </source>
</evidence>
<feature type="domain" description="AAA+ ATPase" evidence="14">
    <location>
        <begin position="159"/>
        <end position="307"/>
    </location>
</feature>
<keyword evidence="4" id="KW-0813">Transport</keyword>
<dbReference type="GO" id="GO:0006614">
    <property type="term" value="P:SRP-dependent cotranslational protein targeting to membrane"/>
    <property type="evidence" value="ECO:0007669"/>
    <property type="project" value="UniProtKB-UniRule"/>
</dbReference>
<dbReference type="PANTHER" id="PTHR43134:SF3">
    <property type="entry name" value="FLAGELLAR BIOSYNTHESIS PROTEIN FLHF"/>
    <property type="match status" value="1"/>
</dbReference>
<dbReference type="GO" id="GO:0015031">
    <property type="term" value="P:protein transport"/>
    <property type="evidence" value="ECO:0007669"/>
    <property type="project" value="UniProtKB-KW"/>
</dbReference>
<dbReference type="SMART" id="SM00962">
    <property type="entry name" value="SRP54"/>
    <property type="match status" value="1"/>
</dbReference>
<dbReference type="eggNOG" id="COG1419">
    <property type="taxonomic scope" value="Bacteria"/>
</dbReference>
<keyword evidence="10" id="KW-0472">Membrane</keyword>
<dbReference type="InterPro" id="IPR027417">
    <property type="entry name" value="P-loop_NTPase"/>
</dbReference>
<dbReference type="GO" id="GO:0005047">
    <property type="term" value="F:signal recognition particle binding"/>
    <property type="evidence" value="ECO:0007669"/>
    <property type="project" value="TreeGrafter"/>
</dbReference>
<organism evidence="16 17">
    <name type="scientific">Halothermothrix orenii (strain H 168 / OCM 544 / DSM 9562)</name>
    <dbReference type="NCBI Taxonomy" id="373903"/>
    <lineage>
        <taxon>Bacteria</taxon>
        <taxon>Bacillati</taxon>
        <taxon>Bacillota</taxon>
        <taxon>Clostridia</taxon>
        <taxon>Halanaerobiales</taxon>
        <taxon>Halothermotrichaceae</taxon>
        <taxon>Halothermothrix</taxon>
    </lineage>
</organism>
<evidence type="ECO:0000256" key="13">
    <source>
        <dbReference type="NCBIfam" id="TIGR03499"/>
    </source>
</evidence>
<keyword evidence="6" id="KW-0547">Nucleotide-binding</keyword>
<dbReference type="Gene3D" id="1.20.120.1380">
    <property type="entry name" value="Flagellar FlhF biosynthesis protein, N domain"/>
    <property type="match status" value="1"/>
</dbReference>
<keyword evidence="17" id="KW-1185">Reference proteome</keyword>
<dbReference type="HOGENOM" id="CLU_009301_11_4_9"/>
<keyword evidence="7" id="KW-1005">Bacterial flagellum biogenesis</keyword>
<dbReference type="InterPro" id="IPR000897">
    <property type="entry name" value="SRP54_GTPase_dom"/>
</dbReference>
<evidence type="ECO:0000259" key="15">
    <source>
        <dbReference type="SMART" id="SM00962"/>
    </source>
</evidence>
<evidence type="ECO:0000259" key="14">
    <source>
        <dbReference type="SMART" id="SM00382"/>
    </source>
</evidence>
<dbReference type="GO" id="GO:0005886">
    <property type="term" value="C:plasma membrane"/>
    <property type="evidence" value="ECO:0007669"/>
    <property type="project" value="UniProtKB-SubCell"/>
</dbReference>
<dbReference type="RefSeq" id="WP_015923387.1">
    <property type="nucleotide sequence ID" value="NC_011899.1"/>
</dbReference>
<evidence type="ECO:0000256" key="7">
    <source>
        <dbReference type="ARBA" id="ARBA00022795"/>
    </source>
</evidence>
<dbReference type="OrthoDB" id="9778554at2"/>
<dbReference type="EMBL" id="CP001098">
    <property type="protein sequence ID" value="ACL70417.1"/>
    <property type="molecule type" value="Genomic_DNA"/>
</dbReference>
<evidence type="ECO:0000256" key="8">
    <source>
        <dbReference type="ARBA" id="ARBA00022927"/>
    </source>
</evidence>
<dbReference type="SUPFAM" id="SSF52540">
    <property type="entry name" value="P-loop containing nucleoside triphosphate hydrolases"/>
    <property type="match status" value="1"/>
</dbReference>
<protein>
    <recommendedName>
        <fullName evidence="3 13">Flagellar biosynthesis protein FlhF</fullName>
    </recommendedName>
</protein>
<keyword evidence="5" id="KW-1003">Cell membrane</keyword>
<dbReference type="KEGG" id="hor:Hore_16670"/>
<dbReference type="GO" id="GO:0005525">
    <property type="term" value="F:GTP binding"/>
    <property type="evidence" value="ECO:0007669"/>
    <property type="project" value="UniProtKB-UniRule"/>
</dbReference>
<dbReference type="InterPro" id="IPR003593">
    <property type="entry name" value="AAA+_ATPase"/>
</dbReference>
<gene>
    <name evidence="16" type="ordered locus">Hore_16670</name>
</gene>
<dbReference type="NCBIfam" id="TIGR03499">
    <property type="entry name" value="FlhF"/>
    <property type="match status" value="1"/>
</dbReference>
<dbReference type="CDD" id="cd17873">
    <property type="entry name" value="FlhF"/>
    <property type="match status" value="1"/>
</dbReference>
<evidence type="ECO:0000256" key="12">
    <source>
        <dbReference type="ARBA" id="ARBA00025337"/>
    </source>
</evidence>
<comment type="subcellular location">
    <subcellularLocation>
        <location evidence="1">Cell membrane</location>
        <topology evidence="1">Peripheral membrane protein</topology>
        <orientation evidence="1">Cytoplasmic side</orientation>
    </subcellularLocation>
</comment>
<dbReference type="STRING" id="373903.Hore_16670"/>
<dbReference type="InterPro" id="IPR020006">
    <property type="entry name" value="FlhF"/>
</dbReference>
<keyword evidence="11" id="KW-1006">Bacterial flagellum protein export</keyword>
<evidence type="ECO:0000256" key="2">
    <source>
        <dbReference type="ARBA" id="ARBA00008531"/>
    </source>
</evidence>
<evidence type="ECO:0000256" key="5">
    <source>
        <dbReference type="ARBA" id="ARBA00022475"/>
    </source>
</evidence>
<accession>B8CYP8</accession>
<evidence type="ECO:0000256" key="3">
    <source>
        <dbReference type="ARBA" id="ARBA00014919"/>
    </source>
</evidence>
<name>B8CYP8_HALOH</name>
<comment type="function">
    <text evidence="12">Necessary for flagellar biosynthesis. May be involved in translocation of the flagellum.</text>
</comment>
<evidence type="ECO:0000313" key="16">
    <source>
        <dbReference type="EMBL" id="ACL70417.1"/>
    </source>
</evidence>
<evidence type="ECO:0000256" key="4">
    <source>
        <dbReference type="ARBA" id="ARBA00022448"/>
    </source>
</evidence>
<dbReference type="Pfam" id="PF00448">
    <property type="entry name" value="SRP54"/>
    <property type="match status" value="1"/>
</dbReference>
<dbReference type="InterPro" id="IPR047040">
    <property type="entry name" value="FlhF__GTPase_dom"/>
</dbReference>
<dbReference type="Proteomes" id="UP000000719">
    <property type="component" value="Chromosome"/>
</dbReference>
<dbReference type="PANTHER" id="PTHR43134">
    <property type="entry name" value="SIGNAL RECOGNITION PARTICLE RECEPTOR SUBUNIT ALPHA"/>
    <property type="match status" value="1"/>
</dbReference>
<evidence type="ECO:0000256" key="9">
    <source>
        <dbReference type="ARBA" id="ARBA00023134"/>
    </source>
</evidence>
<keyword evidence="9" id="KW-0342">GTP-binding</keyword>
<dbReference type="GO" id="GO:0044781">
    <property type="term" value="P:bacterial-type flagellum organization"/>
    <property type="evidence" value="ECO:0007669"/>
    <property type="project" value="UniProtKB-UniRule"/>
</dbReference>
<reference evidence="16 17" key="1">
    <citation type="journal article" date="2009" name="PLoS ONE">
        <title>Genome analysis of the anaerobic thermohalophilic bacterium Halothermothrix orenii.</title>
        <authorList>
            <person name="Mavromatis K."/>
            <person name="Ivanova N."/>
            <person name="Anderson I."/>
            <person name="Lykidis A."/>
            <person name="Hooper S.D."/>
            <person name="Sun H."/>
            <person name="Kunin V."/>
            <person name="Lapidus A."/>
            <person name="Hugenholtz P."/>
            <person name="Patel B."/>
            <person name="Kyrpides N.C."/>
        </authorList>
    </citation>
    <scope>NUCLEOTIDE SEQUENCE [LARGE SCALE GENOMIC DNA]</scope>
    <source>
        <strain evidence="17">H 168 / OCM 544 / DSM 9562</strain>
    </source>
</reference>
<keyword evidence="8" id="KW-0653">Protein transport</keyword>
<proteinExistence type="inferred from homology"/>
<evidence type="ECO:0000313" key="17">
    <source>
        <dbReference type="Proteomes" id="UP000000719"/>
    </source>
</evidence>
<evidence type="ECO:0000256" key="10">
    <source>
        <dbReference type="ARBA" id="ARBA00023136"/>
    </source>
</evidence>
<dbReference type="Gene3D" id="3.40.50.300">
    <property type="entry name" value="P-loop containing nucleotide triphosphate hydrolases"/>
    <property type="match status" value="1"/>
</dbReference>
<feature type="domain" description="SRP54-type proteins GTP-binding" evidence="15">
    <location>
        <begin position="160"/>
        <end position="352"/>
    </location>
</feature>
<comment type="similarity">
    <text evidence="2">Belongs to the GTP-binding SRP family.</text>
</comment>
<sequence length="356" mass="40638">MRVKKYVGDTIQDTIFKVKADLGPDAIILNTRKYKQGGFMGLFSRTKVEVLAALEDKKTSHRDENSEKALKEINNLKKMVQAMNEKWESDSFLNKLPDNLSSIYKYLVNQRVDKGYCQELMKKLKNASVDSQKSLISLLERKLNQVIGNPEPIRVNRNEQKVVLFAGPTGVGKTTTIAKLAARFALDKEVKVGLITADTYRIAAVQQLQTYSDIINIPLHVVYNERELSQIIRDKLKKYQLILVDTAGSSWNDQLQLGRLKKFASRNYVDEIHLLISMSTKSEDIKGILKKFSIIKPDKLLLTKLDETTTYGDIVNIKREYKLPYSYITYGQDVPDDIKPARKEELIQYILGDLNG</sequence>
<dbReference type="GO" id="GO:0003924">
    <property type="term" value="F:GTPase activity"/>
    <property type="evidence" value="ECO:0007669"/>
    <property type="project" value="UniProtKB-UniRule"/>
</dbReference>